<reference evidence="1" key="1">
    <citation type="submission" date="2024-03" db="EMBL/GenBank/DDBJ databases">
        <title>Novel Streptomyces species of biotechnological and ecological value are a feature of Machair soil.</title>
        <authorList>
            <person name="Prole J.R."/>
            <person name="Goodfellow M."/>
            <person name="Allenby N."/>
            <person name="Ward A.C."/>
        </authorList>
    </citation>
    <scope>NUCLEOTIDE SEQUENCE</scope>
    <source>
        <strain evidence="1">MS2.AVA.5</strain>
    </source>
</reference>
<gene>
    <name evidence="1" type="ORF">WKI67_42850</name>
</gene>
<evidence type="ECO:0000313" key="2">
    <source>
        <dbReference type="Proteomes" id="UP001377168"/>
    </source>
</evidence>
<sequence>MRYASTAAAVAVLSMFSMTQAISATTTDTTVEVEATDGLNISSPANWTATAALSSSFATGGGTPAETISGADVDYAPGAAINPVNGPFVPGSPGDLGALRPAFSRPSGSGDNSVSWNPTLTVHVPAEAVAGEYTGVVRHSVA</sequence>
<accession>A0ACC6Q8V8</accession>
<keyword evidence="2" id="KW-1185">Reference proteome</keyword>
<name>A0ACC6Q8V8_9ACTN</name>
<proteinExistence type="predicted"/>
<evidence type="ECO:0000313" key="1">
    <source>
        <dbReference type="EMBL" id="MEJ8640037.1"/>
    </source>
</evidence>
<organism evidence="1 2">
    <name type="scientific">Streptomyces achmelvichensis</name>
    <dbReference type="NCBI Taxonomy" id="3134111"/>
    <lineage>
        <taxon>Bacteria</taxon>
        <taxon>Bacillati</taxon>
        <taxon>Actinomycetota</taxon>
        <taxon>Actinomycetes</taxon>
        <taxon>Kitasatosporales</taxon>
        <taxon>Streptomycetaceae</taxon>
        <taxon>Streptomyces</taxon>
    </lineage>
</organism>
<dbReference type="Proteomes" id="UP001377168">
    <property type="component" value="Unassembled WGS sequence"/>
</dbReference>
<dbReference type="EMBL" id="JBBKAJ010000038">
    <property type="protein sequence ID" value="MEJ8640037.1"/>
    <property type="molecule type" value="Genomic_DNA"/>
</dbReference>
<comment type="caution">
    <text evidence="1">The sequence shown here is derived from an EMBL/GenBank/DDBJ whole genome shotgun (WGS) entry which is preliminary data.</text>
</comment>
<protein>
    <submittedName>
        <fullName evidence="1">Uncharacterized protein</fullName>
    </submittedName>
</protein>